<evidence type="ECO:0000256" key="14">
    <source>
        <dbReference type="HAMAP-Rule" id="MF_00034"/>
    </source>
</evidence>
<comment type="caution">
    <text evidence="16">The sequence shown here is derived from an EMBL/GenBank/DDBJ whole genome shotgun (WGS) entry which is preliminary data.</text>
</comment>
<keyword evidence="10 14" id="KW-0233">DNA recombination</keyword>
<name>A0A7V3RF14_9BACT</name>
<keyword evidence="11 14" id="KW-0234">DNA repair</keyword>
<accession>A0A7V3RF14</accession>
<dbReference type="EMBL" id="DTPE01000193">
    <property type="protein sequence ID" value="HGE75425.1"/>
    <property type="molecule type" value="Genomic_DNA"/>
</dbReference>
<comment type="function">
    <text evidence="14">The RuvA-RuvB-RuvC complex processes Holliday junction (HJ) DNA during genetic recombination and DNA repair. Endonuclease that resolves HJ intermediates. Cleaves cruciform DNA by making single-stranded nicks across the HJ at symmetrical positions within the homologous arms, yielding a 5'-phosphate and a 3'-hydroxyl group; requires a central core of homology in the junction. The consensus cleavage sequence is 5'-(A/T)TT(C/G)-3'. Cleavage occurs on the 3'-side of the TT dinucleotide at the point of strand exchange. HJ branch migration catalyzed by RuvA-RuvB allows RuvC to scan DNA until it finds its consensus sequence, where it cleaves and resolves the cruciform DNA.</text>
</comment>
<sequence length="160" mass="18008">MREKRILGIDPGFGIVGYGIIDVKNDLEKLVDYGVIRTDAGEPLSRRLLFIHEKISELILTYKPDESAVEELYFFRNVTTAIAVGEARGVMILALENFKVKIYEYTPMEVKVAVTGYGKASKRQVQEMVRVILKMDEIPRPDDAADALAISICHAHQIII</sequence>
<dbReference type="NCBIfam" id="TIGR00228">
    <property type="entry name" value="ruvC"/>
    <property type="match status" value="1"/>
</dbReference>
<dbReference type="PANTHER" id="PTHR30194:SF3">
    <property type="entry name" value="CROSSOVER JUNCTION ENDODEOXYRIBONUCLEASE RUVC"/>
    <property type="match status" value="1"/>
</dbReference>
<feature type="active site" evidence="14">
    <location>
        <position position="70"/>
    </location>
</feature>
<evidence type="ECO:0000256" key="15">
    <source>
        <dbReference type="NCBIfam" id="TIGR00228"/>
    </source>
</evidence>
<keyword evidence="5 14" id="KW-0255">Endonuclease</keyword>
<dbReference type="NCBIfam" id="NF000711">
    <property type="entry name" value="PRK00039.2-1"/>
    <property type="match status" value="1"/>
</dbReference>
<comment type="cofactor">
    <cofactor evidence="14">
        <name>Mg(2+)</name>
        <dbReference type="ChEBI" id="CHEBI:18420"/>
    </cofactor>
    <text evidence="14">Binds 2 Mg(2+) ion per subunit.</text>
</comment>
<dbReference type="AlphaFoldDB" id="A0A7V3RF14"/>
<dbReference type="CDD" id="cd16962">
    <property type="entry name" value="RuvC"/>
    <property type="match status" value="1"/>
</dbReference>
<dbReference type="GO" id="GO:0048476">
    <property type="term" value="C:Holliday junction resolvase complex"/>
    <property type="evidence" value="ECO:0007669"/>
    <property type="project" value="UniProtKB-UniRule"/>
</dbReference>
<dbReference type="GO" id="GO:0006281">
    <property type="term" value="P:DNA repair"/>
    <property type="evidence" value="ECO:0007669"/>
    <property type="project" value="UniProtKB-UniRule"/>
</dbReference>
<keyword evidence="7 14" id="KW-0378">Hydrolase</keyword>
<dbReference type="GO" id="GO:0005737">
    <property type="term" value="C:cytoplasm"/>
    <property type="evidence" value="ECO:0007669"/>
    <property type="project" value="UniProtKB-SubCell"/>
</dbReference>
<feature type="binding site" evidence="14">
    <location>
        <position position="70"/>
    </location>
    <ligand>
        <name>Mg(2+)</name>
        <dbReference type="ChEBI" id="CHEBI:18420"/>
        <label>2</label>
    </ligand>
</feature>
<dbReference type="GO" id="GO:0008821">
    <property type="term" value="F:crossover junction DNA endonuclease activity"/>
    <property type="evidence" value="ECO:0007669"/>
    <property type="project" value="UniProtKB-UniRule"/>
</dbReference>
<dbReference type="InterPro" id="IPR036397">
    <property type="entry name" value="RNaseH_sf"/>
</dbReference>
<dbReference type="SUPFAM" id="SSF53098">
    <property type="entry name" value="Ribonuclease H-like"/>
    <property type="match status" value="1"/>
</dbReference>
<dbReference type="PANTHER" id="PTHR30194">
    <property type="entry name" value="CROSSOVER JUNCTION ENDODEOXYRIBONUCLEASE RUVC"/>
    <property type="match status" value="1"/>
</dbReference>
<comment type="catalytic activity">
    <reaction evidence="12 14">
        <text>Endonucleolytic cleavage at a junction such as a reciprocal single-stranded crossover between two homologous DNA duplexes (Holliday junction).</text>
        <dbReference type="EC" id="3.1.21.10"/>
    </reaction>
</comment>
<dbReference type="GO" id="GO:0003677">
    <property type="term" value="F:DNA binding"/>
    <property type="evidence" value="ECO:0007669"/>
    <property type="project" value="UniProtKB-KW"/>
</dbReference>
<feature type="binding site" evidence="14">
    <location>
        <position position="10"/>
    </location>
    <ligand>
        <name>Mg(2+)</name>
        <dbReference type="ChEBI" id="CHEBI:18420"/>
        <label>1</label>
    </ligand>
</feature>
<evidence type="ECO:0000256" key="8">
    <source>
        <dbReference type="ARBA" id="ARBA00022842"/>
    </source>
</evidence>
<comment type="similarity">
    <text evidence="1 14">Belongs to the RuvC family.</text>
</comment>
<feature type="active site" evidence="14">
    <location>
        <position position="143"/>
    </location>
</feature>
<evidence type="ECO:0000256" key="6">
    <source>
        <dbReference type="ARBA" id="ARBA00022763"/>
    </source>
</evidence>
<dbReference type="InterPro" id="IPR002176">
    <property type="entry name" value="X-over_junc_endoDNase_RuvC"/>
</dbReference>
<dbReference type="InterPro" id="IPR020563">
    <property type="entry name" value="X-over_junc_endoDNase_Mg_BS"/>
</dbReference>
<comment type="subunit">
    <text evidence="13 14">Homodimer which binds Holliday junction (HJ) DNA. The HJ becomes 2-fold symmetrical on binding to RuvC with unstacked arms; it has a different conformation from HJ DNA in complex with RuvA. In the full resolvosome a probable DNA-RuvA(4)-RuvB(12)-RuvC(2) complex forms which resolves the HJ.</text>
</comment>
<dbReference type="EC" id="3.1.21.10" evidence="14 15"/>
<dbReference type="GO" id="GO:0000287">
    <property type="term" value="F:magnesium ion binding"/>
    <property type="evidence" value="ECO:0007669"/>
    <property type="project" value="UniProtKB-UniRule"/>
</dbReference>
<evidence type="ECO:0000256" key="5">
    <source>
        <dbReference type="ARBA" id="ARBA00022759"/>
    </source>
</evidence>
<evidence type="ECO:0000256" key="4">
    <source>
        <dbReference type="ARBA" id="ARBA00022723"/>
    </source>
</evidence>
<evidence type="ECO:0000256" key="7">
    <source>
        <dbReference type="ARBA" id="ARBA00022801"/>
    </source>
</evidence>
<keyword evidence="2 14" id="KW-0963">Cytoplasm</keyword>
<keyword evidence="8 14" id="KW-0460">Magnesium</keyword>
<proteinExistence type="inferred from homology"/>
<keyword evidence="9 14" id="KW-0238">DNA-binding</keyword>
<dbReference type="GO" id="GO:0006310">
    <property type="term" value="P:DNA recombination"/>
    <property type="evidence" value="ECO:0007669"/>
    <property type="project" value="UniProtKB-UniRule"/>
</dbReference>
<keyword evidence="3 14" id="KW-0540">Nuclease</keyword>
<evidence type="ECO:0000256" key="10">
    <source>
        <dbReference type="ARBA" id="ARBA00023172"/>
    </source>
</evidence>
<evidence type="ECO:0000256" key="11">
    <source>
        <dbReference type="ARBA" id="ARBA00023204"/>
    </source>
</evidence>
<evidence type="ECO:0000256" key="9">
    <source>
        <dbReference type="ARBA" id="ARBA00023125"/>
    </source>
</evidence>
<reference evidence="16" key="1">
    <citation type="journal article" date="2020" name="mSystems">
        <title>Genome- and Community-Level Interaction Insights into Carbon Utilization and Element Cycling Functions of Hydrothermarchaeota in Hydrothermal Sediment.</title>
        <authorList>
            <person name="Zhou Z."/>
            <person name="Liu Y."/>
            <person name="Xu W."/>
            <person name="Pan J."/>
            <person name="Luo Z.H."/>
            <person name="Li M."/>
        </authorList>
    </citation>
    <scope>NUCLEOTIDE SEQUENCE [LARGE SCALE GENOMIC DNA]</scope>
    <source>
        <strain evidence="16">SpSt-966</strain>
    </source>
</reference>
<dbReference type="HAMAP" id="MF_00034">
    <property type="entry name" value="RuvC"/>
    <property type="match status" value="1"/>
</dbReference>
<dbReference type="FunFam" id="3.30.420.10:FF:000002">
    <property type="entry name" value="Crossover junction endodeoxyribonuclease RuvC"/>
    <property type="match status" value="1"/>
</dbReference>
<evidence type="ECO:0000256" key="2">
    <source>
        <dbReference type="ARBA" id="ARBA00022490"/>
    </source>
</evidence>
<evidence type="ECO:0000313" key="16">
    <source>
        <dbReference type="EMBL" id="HGE75425.1"/>
    </source>
</evidence>
<feature type="active site" evidence="14">
    <location>
        <position position="10"/>
    </location>
</feature>
<evidence type="ECO:0000256" key="12">
    <source>
        <dbReference type="ARBA" id="ARBA00029354"/>
    </source>
</evidence>
<dbReference type="InterPro" id="IPR012337">
    <property type="entry name" value="RNaseH-like_sf"/>
</dbReference>
<dbReference type="Pfam" id="PF02075">
    <property type="entry name" value="RuvC"/>
    <property type="match status" value="1"/>
</dbReference>
<dbReference type="Gene3D" id="3.30.420.10">
    <property type="entry name" value="Ribonuclease H-like superfamily/Ribonuclease H"/>
    <property type="match status" value="1"/>
</dbReference>
<dbReference type="PROSITE" id="PS01321">
    <property type="entry name" value="RUVC"/>
    <property type="match status" value="1"/>
</dbReference>
<comment type="subcellular location">
    <subcellularLocation>
        <location evidence="14">Cytoplasm</location>
    </subcellularLocation>
</comment>
<keyword evidence="4 14" id="KW-0479">Metal-binding</keyword>
<protein>
    <recommendedName>
        <fullName evidence="14 15">Crossover junction endodeoxyribonuclease RuvC</fullName>
        <ecNumber evidence="14 15">3.1.21.10</ecNumber>
    </recommendedName>
    <alternativeName>
        <fullName evidence="14">Holliday junction nuclease RuvC</fullName>
    </alternativeName>
    <alternativeName>
        <fullName evidence="14">Holliday junction resolvase RuvC</fullName>
    </alternativeName>
</protein>
<evidence type="ECO:0000256" key="1">
    <source>
        <dbReference type="ARBA" id="ARBA00009518"/>
    </source>
</evidence>
<evidence type="ECO:0000256" key="3">
    <source>
        <dbReference type="ARBA" id="ARBA00022722"/>
    </source>
</evidence>
<organism evidence="16">
    <name type="scientific">Mesoaciditoga lauensis</name>
    <dbReference type="NCBI Taxonomy" id="1495039"/>
    <lineage>
        <taxon>Bacteria</taxon>
        <taxon>Thermotogati</taxon>
        <taxon>Thermotogota</taxon>
        <taxon>Thermotogae</taxon>
        <taxon>Mesoaciditogales</taxon>
        <taxon>Mesoaciditogaceae</taxon>
        <taxon>Mesoaciditoga</taxon>
    </lineage>
</organism>
<gene>
    <name evidence="14 16" type="primary">ruvC</name>
    <name evidence="16" type="ORF">ENX73_04800</name>
</gene>
<dbReference type="PRINTS" id="PR00696">
    <property type="entry name" value="RSOLVASERUVC"/>
</dbReference>
<evidence type="ECO:0000256" key="13">
    <source>
        <dbReference type="ARBA" id="ARBA00065075"/>
    </source>
</evidence>
<keyword evidence="6 14" id="KW-0227">DNA damage</keyword>
<feature type="binding site" evidence="14">
    <location>
        <position position="143"/>
    </location>
    <ligand>
        <name>Mg(2+)</name>
        <dbReference type="ChEBI" id="CHEBI:18420"/>
        <label>1</label>
    </ligand>
</feature>